<dbReference type="InterPro" id="IPR026806">
    <property type="entry name" value="CDV3"/>
</dbReference>
<sequence length="246" mass="27241">MADLDDFFAKKDRKKAKGKKFTTTEEIAKKLEETGKKSKTKEKLVAPDEDDRAPPKIEEEEEWREFEEEKKDYSGLKIGNLTVSENQDHESNDERGVGENSSDGESGEASAKLSGPWKKADAVVESLEPTPRPTATAATSLAATGKYKTPHLRHQTSSSSSSSTRSSRMKNIAPDIRSEEYFPTLSAKQPAPLETGAWGRRKRDEGSFEEVRNRGGTRNYAVPEGQNEAPKLSLDNKYGALSQDQS</sequence>
<accession>A0A9R1U7W6</accession>
<proteinExistence type="inferred from homology"/>
<feature type="compositionally biased region" description="Basic and acidic residues" evidence="2">
    <location>
        <begin position="202"/>
        <end position="213"/>
    </location>
</feature>
<name>A0A9R1U7W6_9HYME</name>
<evidence type="ECO:0000313" key="3">
    <source>
        <dbReference type="Proteomes" id="UP000694866"/>
    </source>
</evidence>
<feature type="region of interest" description="Disordered" evidence="2">
    <location>
        <begin position="30"/>
        <end position="246"/>
    </location>
</feature>
<dbReference type="PANTHER" id="PTHR16284:SF13">
    <property type="entry name" value="PROTEIN CDV3 HOMOLOG"/>
    <property type="match status" value="1"/>
</dbReference>
<comment type="similarity">
    <text evidence="1">Belongs to the CDV3 family.</text>
</comment>
<evidence type="ECO:0000256" key="2">
    <source>
        <dbReference type="SAM" id="MobiDB-lite"/>
    </source>
</evidence>
<dbReference type="GO" id="GO:0005737">
    <property type="term" value="C:cytoplasm"/>
    <property type="evidence" value="ECO:0007669"/>
    <property type="project" value="TreeGrafter"/>
</dbReference>
<feature type="compositionally biased region" description="Basic and acidic residues" evidence="2">
    <location>
        <begin position="30"/>
        <end position="57"/>
    </location>
</feature>
<dbReference type="KEGG" id="fas:105271002"/>
<feature type="compositionally biased region" description="Low complexity" evidence="2">
    <location>
        <begin position="133"/>
        <end position="144"/>
    </location>
</feature>
<accession>A0A9R1U6A8</accession>
<feature type="compositionally biased region" description="Low complexity" evidence="2">
    <location>
        <begin position="156"/>
        <end position="166"/>
    </location>
</feature>
<dbReference type="Proteomes" id="UP000694866">
    <property type="component" value="Unplaced"/>
</dbReference>
<feature type="compositionally biased region" description="Basic and acidic residues" evidence="2">
    <location>
        <begin position="86"/>
        <end position="97"/>
    </location>
</feature>
<gene>
    <name evidence="4 5" type="primary">LOC105271002</name>
</gene>
<dbReference type="OrthoDB" id="6288097at2759"/>
<evidence type="ECO:0000313" key="4">
    <source>
        <dbReference type="RefSeq" id="XP_011310586.1"/>
    </source>
</evidence>
<dbReference type="AlphaFoldDB" id="A0A9R1U7W6"/>
<dbReference type="RefSeq" id="XP_011310587.1">
    <property type="nucleotide sequence ID" value="XM_011312285.1"/>
</dbReference>
<dbReference type="PANTHER" id="PTHR16284">
    <property type="entry name" value="PROTEIN CDV3 HOMOLOG"/>
    <property type="match status" value="1"/>
</dbReference>
<evidence type="ECO:0000313" key="5">
    <source>
        <dbReference type="RefSeq" id="XP_011310587.1"/>
    </source>
</evidence>
<dbReference type="Pfam" id="PF15359">
    <property type="entry name" value="CDV3"/>
    <property type="match status" value="1"/>
</dbReference>
<reference evidence="4 5" key="1">
    <citation type="submission" date="2025-04" db="UniProtKB">
        <authorList>
            <consortium name="RefSeq"/>
        </authorList>
    </citation>
    <scope>IDENTIFICATION</scope>
    <source>
        <strain evidence="4 5">USDA-PBARC FA_bdor</strain>
        <tissue evidence="4 5">Whole organism</tissue>
    </source>
</reference>
<dbReference type="GeneID" id="105271002"/>
<dbReference type="RefSeq" id="XP_011310586.1">
    <property type="nucleotide sequence ID" value="XM_011312284.1"/>
</dbReference>
<evidence type="ECO:0000256" key="1">
    <source>
        <dbReference type="ARBA" id="ARBA00006062"/>
    </source>
</evidence>
<organism evidence="3 5">
    <name type="scientific">Fopius arisanus</name>
    <dbReference type="NCBI Taxonomy" id="64838"/>
    <lineage>
        <taxon>Eukaryota</taxon>
        <taxon>Metazoa</taxon>
        <taxon>Ecdysozoa</taxon>
        <taxon>Arthropoda</taxon>
        <taxon>Hexapoda</taxon>
        <taxon>Insecta</taxon>
        <taxon>Pterygota</taxon>
        <taxon>Neoptera</taxon>
        <taxon>Endopterygota</taxon>
        <taxon>Hymenoptera</taxon>
        <taxon>Apocrita</taxon>
        <taxon>Ichneumonoidea</taxon>
        <taxon>Braconidae</taxon>
        <taxon>Opiinae</taxon>
        <taxon>Fopius</taxon>
    </lineage>
</organism>
<protein>
    <submittedName>
        <fullName evidence="4 5">Protein CDV3 homolog</fullName>
    </submittedName>
</protein>
<keyword evidence="3" id="KW-1185">Reference proteome</keyword>